<evidence type="ECO:0000259" key="1">
    <source>
        <dbReference type="Pfam" id="PF24758"/>
    </source>
</evidence>
<sequence length="262" mass="29590">MAGETLDDRISGSISGLHLIPSFSLLSAIGKEAKDSDHLLTTYCLIPLLPKLTSLSFTAVACISTSLKPVDGLPWKSLKTIKLEDMVVVDAEINILLSGCPALKTIVFNSVRGFCRLEINSLKVKTLKLEGYWENDGGHSFEICAPYLQHLERSRDFHDFMCCLVDVSSVVNAKITFDITCIKDFEDDYLDSDEEDEDSCRDYHEDFKTLVQDYLQKLRYATELTFGTLFSQQVLCILQFKEVPIPELECKYLALELHLEKV</sequence>
<dbReference type="EMBL" id="JBANQN010000001">
    <property type="protein sequence ID" value="KAK6803700.1"/>
    <property type="molecule type" value="Genomic_DNA"/>
</dbReference>
<evidence type="ECO:0000313" key="3">
    <source>
        <dbReference type="Proteomes" id="UP001371456"/>
    </source>
</evidence>
<comment type="caution">
    <text evidence="2">The sequence shown here is derived from an EMBL/GenBank/DDBJ whole genome shotgun (WGS) entry which is preliminary data.</text>
</comment>
<proteinExistence type="predicted"/>
<reference evidence="2 3" key="1">
    <citation type="submission" date="2024-02" db="EMBL/GenBank/DDBJ databases">
        <title>de novo genome assembly of Solanum bulbocastanum strain 11H21.</title>
        <authorList>
            <person name="Hosaka A.J."/>
        </authorList>
    </citation>
    <scope>NUCLEOTIDE SEQUENCE [LARGE SCALE GENOMIC DNA]</scope>
    <source>
        <tissue evidence="2">Young leaves</tissue>
    </source>
</reference>
<accession>A0AAN8YQ00</accession>
<name>A0AAN8YQ00_SOLBU</name>
<protein>
    <recommendedName>
        <fullName evidence="1">F-box/LRR-repeat protein 15/At3g58940/PEG3-like LRR domain-containing protein</fullName>
    </recommendedName>
</protein>
<gene>
    <name evidence="2" type="ORF">RDI58_001484</name>
</gene>
<dbReference type="Proteomes" id="UP001371456">
    <property type="component" value="Unassembled WGS sequence"/>
</dbReference>
<keyword evidence="3" id="KW-1185">Reference proteome</keyword>
<organism evidence="2 3">
    <name type="scientific">Solanum bulbocastanum</name>
    <name type="common">Wild potato</name>
    <dbReference type="NCBI Taxonomy" id="147425"/>
    <lineage>
        <taxon>Eukaryota</taxon>
        <taxon>Viridiplantae</taxon>
        <taxon>Streptophyta</taxon>
        <taxon>Embryophyta</taxon>
        <taxon>Tracheophyta</taxon>
        <taxon>Spermatophyta</taxon>
        <taxon>Magnoliopsida</taxon>
        <taxon>eudicotyledons</taxon>
        <taxon>Gunneridae</taxon>
        <taxon>Pentapetalae</taxon>
        <taxon>asterids</taxon>
        <taxon>lamiids</taxon>
        <taxon>Solanales</taxon>
        <taxon>Solanaceae</taxon>
        <taxon>Solanoideae</taxon>
        <taxon>Solaneae</taxon>
        <taxon>Solanum</taxon>
    </lineage>
</organism>
<dbReference type="Pfam" id="PF24758">
    <property type="entry name" value="LRR_At5g56370"/>
    <property type="match status" value="1"/>
</dbReference>
<feature type="domain" description="F-box/LRR-repeat protein 15/At3g58940/PEG3-like LRR" evidence="1">
    <location>
        <begin position="50"/>
        <end position="151"/>
    </location>
</feature>
<dbReference type="InterPro" id="IPR055411">
    <property type="entry name" value="LRR_FXL15/At3g58940/PEG3-like"/>
</dbReference>
<evidence type="ECO:0000313" key="2">
    <source>
        <dbReference type="EMBL" id="KAK6803700.1"/>
    </source>
</evidence>
<dbReference type="AlphaFoldDB" id="A0AAN8YQ00"/>